<dbReference type="AlphaFoldDB" id="A0A8J6B5Q9"/>
<reference evidence="4" key="1">
    <citation type="submission" date="2021-05" db="EMBL/GenBank/DDBJ databases">
        <title>A free-living protist that lacks canonical eukaryotic 1 DNA replication and segregation systems.</title>
        <authorList>
            <person name="Salas-Leiva D.E."/>
            <person name="Tromer E.C."/>
            <person name="Curtis B.A."/>
            <person name="Jerlstrom-Hultqvist J."/>
            <person name="Kolisko M."/>
            <person name="Yi Z."/>
            <person name="Salas-Leiva J.S."/>
            <person name="Gallot-Lavallee L."/>
            <person name="Kops G.J.P.L."/>
            <person name="Archibald J.M."/>
            <person name="Simpson A.G.B."/>
            <person name="Roger A.J."/>
        </authorList>
    </citation>
    <scope>NUCLEOTIDE SEQUENCE</scope>
    <source>
        <strain evidence="4">BICM</strain>
    </source>
</reference>
<evidence type="ECO:0000313" key="5">
    <source>
        <dbReference type="Proteomes" id="UP000717585"/>
    </source>
</evidence>
<feature type="transmembrane region" description="Helical" evidence="2">
    <location>
        <begin position="351"/>
        <end position="373"/>
    </location>
</feature>
<dbReference type="SUPFAM" id="SSF56529">
    <property type="entry name" value="FAH"/>
    <property type="match status" value="1"/>
</dbReference>
<protein>
    <submittedName>
        <fullName evidence="4">Fumarylacetoacetate (FAA) hydrolase family</fullName>
    </submittedName>
</protein>
<evidence type="ECO:0000259" key="3">
    <source>
        <dbReference type="Pfam" id="PF01557"/>
    </source>
</evidence>
<evidence type="ECO:0000313" key="4">
    <source>
        <dbReference type="EMBL" id="KAG9396228.1"/>
    </source>
</evidence>
<dbReference type="InterPro" id="IPR011234">
    <property type="entry name" value="Fumarylacetoacetase-like_C"/>
</dbReference>
<proteinExistence type="inferred from homology"/>
<dbReference type="Gene3D" id="3.90.850.10">
    <property type="entry name" value="Fumarylacetoacetase-like, C-terminal domain"/>
    <property type="match status" value="1"/>
</dbReference>
<dbReference type="Pfam" id="PF01557">
    <property type="entry name" value="FAA_hydrolase"/>
    <property type="match status" value="1"/>
</dbReference>
<feature type="domain" description="Fumarylacetoacetase-like C-terminal" evidence="3">
    <location>
        <begin position="134"/>
        <end position="328"/>
    </location>
</feature>
<sequence length="375" mass="40263">MATGEPTLLHLADHEGHVCISDSEEGPFMLTADIDLLSDCETPFDVMRELQDVDVFSTVSAMLKTSRKKSIVHSSLTTLPFSPATLRDCSLWMEHMRHATAGMIALKMPALYPVVKALSLVGLDSVVTKPSSLFTTRPTYYMADHRSVLTEDTMPYPHTDALDFELELCAVIVKEIRDATPEDAAAAIGGFILMNDFSCRDSQLPEMRAGLGIPASKNCGTALAKTVAVGKPGAIPALIESGAVYGQVAVKSGSETRAYSGTSAGMTFSVAETIACISSHSVLREGDVIGLGTIPGCSVLETDRAWLKVGDVVAMETKPCLGSLRNVVGDRVAEVDWRYEPLAKQGTRRHFMALVVIPAIINIILALIAYKVIFG</sequence>
<evidence type="ECO:0000256" key="1">
    <source>
        <dbReference type="ARBA" id="ARBA00010211"/>
    </source>
</evidence>
<dbReference type="GO" id="GO:0016787">
    <property type="term" value="F:hydrolase activity"/>
    <property type="evidence" value="ECO:0007669"/>
    <property type="project" value="UniProtKB-KW"/>
</dbReference>
<comment type="caution">
    <text evidence="4">The sequence shown here is derived from an EMBL/GenBank/DDBJ whole genome shotgun (WGS) entry which is preliminary data.</text>
</comment>
<dbReference type="EMBL" id="JAHDYR010000007">
    <property type="protein sequence ID" value="KAG9396228.1"/>
    <property type="molecule type" value="Genomic_DNA"/>
</dbReference>
<name>A0A8J6B5Q9_9EUKA</name>
<keyword evidence="2" id="KW-0472">Membrane</keyword>
<dbReference type="InterPro" id="IPR036663">
    <property type="entry name" value="Fumarylacetoacetase_C_sf"/>
</dbReference>
<dbReference type="Proteomes" id="UP000717585">
    <property type="component" value="Unassembled WGS sequence"/>
</dbReference>
<accession>A0A8J6B5Q9</accession>
<comment type="similarity">
    <text evidence="1">Belongs to the FAH family.</text>
</comment>
<evidence type="ECO:0000256" key="2">
    <source>
        <dbReference type="SAM" id="Phobius"/>
    </source>
</evidence>
<keyword evidence="4" id="KW-0378">Hydrolase</keyword>
<dbReference type="OrthoDB" id="411064at2759"/>
<gene>
    <name evidence="4" type="ORF">J8273_2580</name>
</gene>
<dbReference type="PANTHER" id="PTHR43211:SF1">
    <property type="entry name" value="BLL6422 PROTEIN"/>
    <property type="match status" value="1"/>
</dbReference>
<dbReference type="PANTHER" id="PTHR43211">
    <property type="entry name" value="FUMARYLACETOACETATE HYDROLASE"/>
    <property type="match status" value="1"/>
</dbReference>
<keyword evidence="2" id="KW-0812">Transmembrane</keyword>
<organism evidence="4 5">
    <name type="scientific">Carpediemonas membranifera</name>
    <dbReference type="NCBI Taxonomy" id="201153"/>
    <lineage>
        <taxon>Eukaryota</taxon>
        <taxon>Metamonada</taxon>
        <taxon>Carpediemonas-like organisms</taxon>
        <taxon>Carpediemonas</taxon>
    </lineage>
</organism>
<keyword evidence="5" id="KW-1185">Reference proteome</keyword>
<keyword evidence="2" id="KW-1133">Transmembrane helix</keyword>